<feature type="transmembrane region" description="Helical" evidence="1">
    <location>
        <begin position="67"/>
        <end position="93"/>
    </location>
</feature>
<keyword evidence="3" id="KW-1185">Reference proteome</keyword>
<organism evidence="2 3">
    <name type="scientific">Mycoplasmopsis mustelae</name>
    <dbReference type="NCBI Taxonomy" id="171289"/>
    <lineage>
        <taxon>Bacteria</taxon>
        <taxon>Bacillati</taxon>
        <taxon>Mycoplasmatota</taxon>
        <taxon>Mycoplasmoidales</taxon>
        <taxon>Metamycoplasmataceae</taxon>
        <taxon>Mycoplasmopsis</taxon>
    </lineage>
</organism>
<keyword evidence="1" id="KW-1133">Transmembrane helix</keyword>
<keyword evidence="1" id="KW-0812">Transmembrane</keyword>
<evidence type="ECO:0000256" key="1">
    <source>
        <dbReference type="SAM" id="Phobius"/>
    </source>
</evidence>
<reference evidence="2 3" key="1">
    <citation type="submission" date="2019-03" db="EMBL/GenBank/DDBJ databases">
        <title>Genomic Encyclopedia of Archaeal and Bacterial Type Strains, Phase II (KMG-II): from individual species to whole genera.</title>
        <authorList>
            <person name="Goeker M."/>
        </authorList>
    </citation>
    <scope>NUCLEOTIDE SEQUENCE [LARGE SCALE GENOMIC DNA]</scope>
    <source>
        <strain evidence="2 3">ATCC 35214</strain>
    </source>
</reference>
<comment type="caution">
    <text evidence="2">The sequence shown here is derived from an EMBL/GenBank/DDBJ whole genome shotgun (WGS) entry which is preliminary data.</text>
</comment>
<evidence type="ECO:0000313" key="3">
    <source>
        <dbReference type="Proteomes" id="UP000295757"/>
    </source>
</evidence>
<protein>
    <submittedName>
        <fullName evidence="2">Uncharacterized protein</fullName>
    </submittedName>
</protein>
<proteinExistence type="predicted"/>
<dbReference type="RefSeq" id="WP_134110582.1">
    <property type="nucleotide sequence ID" value="NZ_SOCN01000001.1"/>
</dbReference>
<feature type="transmembrane region" description="Helical" evidence="1">
    <location>
        <begin position="21"/>
        <end position="47"/>
    </location>
</feature>
<gene>
    <name evidence="2" type="ORF">BCF59_0322</name>
</gene>
<name>A0A4V6Q6B9_9BACT</name>
<evidence type="ECO:0000313" key="2">
    <source>
        <dbReference type="EMBL" id="TDV24360.1"/>
    </source>
</evidence>
<dbReference type="AlphaFoldDB" id="A0A4V6Q6B9"/>
<dbReference type="EMBL" id="SOCN01000001">
    <property type="protein sequence ID" value="TDV24360.1"/>
    <property type="molecule type" value="Genomic_DNA"/>
</dbReference>
<keyword evidence="1" id="KW-0472">Membrane</keyword>
<sequence>MNLIIERLQQKKKQDERTLKIYSIIDTIISSIISFFTIASISLATYILYKLVQISNKYKDVLNSTSFILLLFLVVFIIISFFITVALSIYKYFDRTVQYKKIMNTIQYLDIKYNSRLISKKDLEAIVDTLWEKANKKRKMALSKILKTELKKGFTN</sequence>
<dbReference type="Proteomes" id="UP000295757">
    <property type="component" value="Unassembled WGS sequence"/>
</dbReference>
<accession>A0A4V6Q6B9</accession>
<dbReference type="OrthoDB" id="401314at2"/>